<dbReference type="PANTHER" id="PTHR33376">
    <property type="match status" value="1"/>
</dbReference>
<dbReference type="Gene3D" id="3.40.190.170">
    <property type="entry name" value="Bacterial extracellular solute-binding protein, family 7"/>
    <property type="match status" value="1"/>
</dbReference>
<dbReference type="NCBIfam" id="NF037995">
    <property type="entry name" value="TRAP_S1"/>
    <property type="match status" value="1"/>
</dbReference>
<dbReference type="InterPro" id="IPR038404">
    <property type="entry name" value="TRAP_DctP_sf"/>
</dbReference>
<dbReference type="AlphaFoldDB" id="A0A7W6DGF3"/>
<comment type="caution">
    <text evidence="6">The sequence shown here is derived from an EMBL/GenBank/DDBJ whole genome shotgun (WGS) entry which is preliminary data.</text>
</comment>
<evidence type="ECO:0000256" key="2">
    <source>
        <dbReference type="ARBA" id="ARBA00009023"/>
    </source>
</evidence>
<evidence type="ECO:0000256" key="4">
    <source>
        <dbReference type="ARBA" id="ARBA00022729"/>
    </source>
</evidence>
<feature type="signal peptide" evidence="5">
    <location>
        <begin position="1"/>
        <end position="22"/>
    </location>
</feature>
<evidence type="ECO:0000313" key="6">
    <source>
        <dbReference type="EMBL" id="MBB3978524.1"/>
    </source>
</evidence>
<proteinExistence type="inferred from homology"/>
<dbReference type="InterPro" id="IPR018389">
    <property type="entry name" value="DctP_fam"/>
</dbReference>
<dbReference type="RefSeq" id="WP_183806760.1">
    <property type="nucleotide sequence ID" value="NZ_JACIEE010000007.1"/>
</dbReference>
<comment type="similarity">
    <text evidence="2">Belongs to the bacterial solute-binding protein 7 family.</text>
</comment>
<dbReference type="InterPro" id="IPR004682">
    <property type="entry name" value="TRAP_DctP"/>
</dbReference>
<sequence length="337" mass="36127">MLKKIALLATALVALDATMAAAAPKVMKYTHYQPGREDQPKHAAALAFEKCVEGATSGSIDVQIFPAGQLGNATTALEGLRLGTVELAVVHDGGISSVYSPFDVFALPYIFPNHEVAYKVLDGDFGKEFADAMLKETSIRLLAYADNGIRHFTNSKHPIKTPDDLKGLKIRVQPAPVFISLVESLGASPSAIDWGELPAALAQGTVDGQENGVTNIMAASLYQSQKYATLDGHVYSLHAYLISDVFYQGLTDVEKKAVDTCVVEARDIHRNMTRATDLAAEKTLTDVGMEVYVPSADEIAAFRDLAQPVVRKHLEAAVGADWVEKLVKAVEAAGGSQ</sequence>
<dbReference type="Proteomes" id="UP000574761">
    <property type="component" value="Unassembled WGS sequence"/>
</dbReference>
<protein>
    <submittedName>
        <fullName evidence="6">Tripartite ATP-independent transporter DctP family solute receptor</fullName>
    </submittedName>
</protein>
<dbReference type="NCBIfam" id="TIGR00787">
    <property type="entry name" value="dctP"/>
    <property type="match status" value="1"/>
</dbReference>
<dbReference type="SUPFAM" id="SSF53850">
    <property type="entry name" value="Periplasmic binding protein-like II"/>
    <property type="match status" value="1"/>
</dbReference>
<dbReference type="EMBL" id="JACIEE010000007">
    <property type="protein sequence ID" value="MBB3978524.1"/>
    <property type="molecule type" value="Genomic_DNA"/>
</dbReference>
<keyword evidence="7" id="KW-1185">Reference proteome</keyword>
<evidence type="ECO:0000313" key="7">
    <source>
        <dbReference type="Proteomes" id="UP000574761"/>
    </source>
</evidence>
<keyword evidence="4 5" id="KW-0732">Signal</keyword>
<keyword evidence="3" id="KW-0813">Transport</keyword>
<dbReference type="GO" id="GO:0055085">
    <property type="term" value="P:transmembrane transport"/>
    <property type="evidence" value="ECO:0007669"/>
    <property type="project" value="InterPro"/>
</dbReference>
<reference evidence="6 7" key="1">
    <citation type="submission" date="2020-08" db="EMBL/GenBank/DDBJ databases">
        <title>Genomic Encyclopedia of Type Strains, Phase IV (KMG-IV): sequencing the most valuable type-strain genomes for metagenomic binning, comparative biology and taxonomic classification.</title>
        <authorList>
            <person name="Goeker M."/>
        </authorList>
    </citation>
    <scope>NUCLEOTIDE SEQUENCE [LARGE SCALE GENOMIC DNA]</scope>
    <source>
        <strain evidence="6 7">DSM 100211</strain>
    </source>
</reference>
<comment type="subcellular location">
    <subcellularLocation>
        <location evidence="1">Cell envelope</location>
    </subcellularLocation>
</comment>
<name>A0A7W6DGF3_9HYPH</name>
<dbReference type="GO" id="GO:0030288">
    <property type="term" value="C:outer membrane-bounded periplasmic space"/>
    <property type="evidence" value="ECO:0007669"/>
    <property type="project" value="InterPro"/>
</dbReference>
<evidence type="ECO:0000256" key="1">
    <source>
        <dbReference type="ARBA" id="ARBA00004196"/>
    </source>
</evidence>
<dbReference type="PIRSF" id="PIRSF006470">
    <property type="entry name" value="DctB"/>
    <property type="match status" value="1"/>
</dbReference>
<evidence type="ECO:0000256" key="5">
    <source>
        <dbReference type="SAM" id="SignalP"/>
    </source>
</evidence>
<organism evidence="6 7">
    <name type="scientific">Mycoplana azooxidifex</name>
    <dbReference type="NCBI Taxonomy" id="1636188"/>
    <lineage>
        <taxon>Bacteria</taxon>
        <taxon>Pseudomonadati</taxon>
        <taxon>Pseudomonadota</taxon>
        <taxon>Alphaproteobacteria</taxon>
        <taxon>Hyphomicrobiales</taxon>
        <taxon>Rhizobiaceae</taxon>
        <taxon>Mycoplana</taxon>
    </lineage>
</organism>
<dbReference type="Pfam" id="PF03480">
    <property type="entry name" value="DctP"/>
    <property type="match status" value="1"/>
</dbReference>
<feature type="chain" id="PRO_5031338985" evidence="5">
    <location>
        <begin position="23"/>
        <end position="337"/>
    </location>
</feature>
<accession>A0A7W6DGF3</accession>
<gene>
    <name evidence="6" type="ORF">GGQ64_003758</name>
</gene>
<dbReference type="PANTHER" id="PTHR33376:SF4">
    <property type="entry name" value="SIALIC ACID-BINDING PERIPLASMIC PROTEIN SIAP"/>
    <property type="match status" value="1"/>
</dbReference>
<keyword evidence="6" id="KW-0675">Receptor</keyword>
<evidence type="ECO:0000256" key="3">
    <source>
        <dbReference type="ARBA" id="ARBA00022448"/>
    </source>
</evidence>